<keyword evidence="7 10" id="KW-0812">Transmembrane</keyword>
<dbReference type="RefSeq" id="WP_070126961.1">
    <property type="nucleotide sequence ID" value="NZ_MDHN01000041.1"/>
</dbReference>
<feature type="transmembrane region" description="Helical" evidence="10">
    <location>
        <begin position="12"/>
        <end position="32"/>
    </location>
</feature>
<feature type="transmembrane region" description="Helical" evidence="10">
    <location>
        <begin position="96"/>
        <end position="117"/>
    </location>
</feature>
<evidence type="ECO:0000313" key="12">
    <source>
        <dbReference type="Proteomes" id="UP000175691"/>
    </source>
</evidence>
<evidence type="ECO:0000256" key="1">
    <source>
        <dbReference type="ARBA" id="ARBA00002672"/>
    </source>
</evidence>
<reference evidence="11 12" key="1">
    <citation type="submission" date="2016-08" db="EMBL/GenBank/DDBJ databases">
        <authorList>
            <person name="Seilhamer J.J."/>
        </authorList>
    </citation>
    <scope>NUCLEOTIDE SEQUENCE [LARGE SCALE GENOMIC DNA]</scope>
    <source>
        <strain evidence="11 12">KCTC 42603</strain>
    </source>
</reference>
<dbReference type="PANTHER" id="PTHR36122:SF2">
    <property type="entry name" value="NICOTINAMIDE RIBOSIDE TRANSPORTER PNUC"/>
    <property type="match status" value="1"/>
</dbReference>
<proteinExistence type="inferred from homology"/>
<dbReference type="GO" id="GO:0005886">
    <property type="term" value="C:plasma membrane"/>
    <property type="evidence" value="ECO:0007669"/>
    <property type="project" value="UniProtKB-SubCell"/>
</dbReference>
<organism evidence="11 12">
    <name type="scientific">Alteromonas confluentis</name>
    <dbReference type="NCBI Taxonomy" id="1656094"/>
    <lineage>
        <taxon>Bacteria</taxon>
        <taxon>Pseudomonadati</taxon>
        <taxon>Pseudomonadota</taxon>
        <taxon>Gammaproteobacteria</taxon>
        <taxon>Alteromonadales</taxon>
        <taxon>Alteromonadaceae</taxon>
        <taxon>Alteromonas/Salinimonas group</taxon>
        <taxon>Alteromonas</taxon>
    </lineage>
</organism>
<keyword evidence="12" id="KW-1185">Reference proteome</keyword>
<dbReference type="OrthoDB" id="9791248at2"/>
<dbReference type="GO" id="GO:0034257">
    <property type="term" value="F:nicotinamide riboside transmembrane transporter activity"/>
    <property type="evidence" value="ECO:0007669"/>
    <property type="project" value="InterPro"/>
</dbReference>
<evidence type="ECO:0000256" key="5">
    <source>
        <dbReference type="ARBA" id="ARBA00022448"/>
    </source>
</evidence>
<evidence type="ECO:0000256" key="8">
    <source>
        <dbReference type="ARBA" id="ARBA00022989"/>
    </source>
</evidence>
<keyword evidence="5" id="KW-0813">Transport</keyword>
<dbReference type="STRING" id="1656094.BFC18_19080"/>
<dbReference type="NCBIfam" id="TIGR01528">
    <property type="entry name" value="NMN_trans_PnuC"/>
    <property type="match status" value="1"/>
</dbReference>
<feature type="transmembrane region" description="Helical" evidence="10">
    <location>
        <begin position="126"/>
        <end position="144"/>
    </location>
</feature>
<evidence type="ECO:0000256" key="9">
    <source>
        <dbReference type="ARBA" id="ARBA00023136"/>
    </source>
</evidence>
<evidence type="ECO:0000256" key="4">
    <source>
        <dbReference type="ARBA" id="ARBA00017522"/>
    </source>
</evidence>
<feature type="transmembrane region" description="Helical" evidence="10">
    <location>
        <begin position="164"/>
        <end position="189"/>
    </location>
</feature>
<dbReference type="PANTHER" id="PTHR36122">
    <property type="entry name" value="NICOTINAMIDE RIBOSIDE TRANSPORTER PNUC"/>
    <property type="match status" value="1"/>
</dbReference>
<dbReference type="Proteomes" id="UP000175691">
    <property type="component" value="Unassembled WGS sequence"/>
</dbReference>
<feature type="transmembrane region" description="Helical" evidence="10">
    <location>
        <begin position="39"/>
        <end position="56"/>
    </location>
</feature>
<dbReference type="EMBL" id="MDHN01000041">
    <property type="protein sequence ID" value="OFC68858.1"/>
    <property type="molecule type" value="Genomic_DNA"/>
</dbReference>
<keyword evidence="9 10" id="KW-0472">Membrane</keyword>
<evidence type="ECO:0000256" key="10">
    <source>
        <dbReference type="SAM" id="Phobius"/>
    </source>
</evidence>
<name>A0A1E7Z5Q5_9ALTE</name>
<evidence type="ECO:0000313" key="11">
    <source>
        <dbReference type="EMBL" id="OFC68858.1"/>
    </source>
</evidence>
<comment type="function">
    <text evidence="1">Required for nicotinamide riboside transport across the inner membrane.</text>
</comment>
<dbReference type="AlphaFoldDB" id="A0A1E7Z5Q5"/>
<dbReference type="InterPro" id="IPR006419">
    <property type="entry name" value="NMN_transpt_PnuC"/>
</dbReference>
<evidence type="ECO:0000256" key="3">
    <source>
        <dbReference type="ARBA" id="ARBA00006669"/>
    </source>
</evidence>
<evidence type="ECO:0000256" key="7">
    <source>
        <dbReference type="ARBA" id="ARBA00022692"/>
    </source>
</evidence>
<dbReference type="Pfam" id="PF04973">
    <property type="entry name" value="NMN_transporter"/>
    <property type="match status" value="1"/>
</dbReference>
<gene>
    <name evidence="11" type="ORF">BFC18_19080</name>
</gene>
<evidence type="ECO:0000256" key="2">
    <source>
        <dbReference type="ARBA" id="ARBA00004651"/>
    </source>
</evidence>
<evidence type="ECO:0000256" key="6">
    <source>
        <dbReference type="ARBA" id="ARBA00022475"/>
    </source>
</evidence>
<keyword evidence="8 10" id="KW-1133">Transmembrane helix</keyword>
<sequence>MTEFFSAFIGQLTATSPAEWVAVVLALAYVWLAANQNRWCWLCAFISTAIYTWLFWQVTLPFQAVLNLYYMIMAGYGYYQWNRQSGGEDIVRSWPWYWHAMMIPGLLFIAWGLSLWAQGQFNSDHLLLDASIQVVSVVTTVMVAHKVLQNWLYWFVINLASAYLYAQSGLALSACLFFGYVGFSIFGYLQWSQQWKLQQHDAHAYR</sequence>
<comment type="similarity">
    <text evidence="3">Belongs to the nicotinamide ribonucleoside (NR) uptake permease (TC 4.B.1) family.</text>
</comment>
<comment type="caution">
    <text evidence="11">The sequence shown here is derived from an EMBL/GenBank/DDBJ whole genome shotgun (WGS) entry which is preliminary data.</text>
</comment>
<keyword evidence="6" id="KW-1003">Cell membrane</keyword>
<protein>
    <recommendedName>
        <fullName evidence="4">Nicotinamide riboside transporter PnuC</fullName>
    </recommendedName>
</protein>
<comment type="subcellular location">
    <subcellularLocation>
        <location evidence="2">Cell membrane</location>
        <topology evidence="2">Multi-pass membrane protein</topology>
    </subcellularLocation>
</comment>
<accession>A0A1E7Z5Q5</accession>